<dbReference type="OrthoDB" id="9801763at2"/>
<dbReference type="KEGG" id="pwu:A8O14_07595"/>
<evidence type="ECO:0000259" key="3">
    <source>
        <dbReference type="Pfam" id="PF02230"/>
    </source>
</evidence>
<evidence type="ECO:0000256" key="2">
    <source>
        <dbReference type="ARBA" id="ARBA00022801"/>
    </source>
</evidence>
<dbReference type="InterPro" id="IPR050565">
    <property type="entry name" value="LYPA1-2/EST-like"/>
</dbReference>
<dbReference type="STRING" id="1743168.A8O14_07595"/>
<accession>A0A191UG03</accession>
<sequence>MLPCIEIETSPNPSTSIIWLHGLGADGNDFVPIVPELHLEGCPGIRFVFPSAPSMPVTVNGGYVMPAWYDIVGRNLMDQEDAAGIHRSAASIVQLIEKEASRGIAYENIVLAGFSQGCAMALQIGLRFPHKLAGIMALSGYLPLAMSLNTEKHPANQHTPIFMAHGIYDAVVVPERAEASYALLEKMGYSVSWNEYPMEHSVNREELMDISRFLQSVLIKT</sequence>
<reference evidence="5" key="1">
    <citation type="submission" date="2016-05" db="EMBL/GenBank/DDBJ databases">
        <title>Polynucleobacter sp. QLW-P1FAT50C-4 genome.</title>
        <authorList>
            <person name="Hahn M.W."/>
        </authorList>
    </citation>
    <scope>NUCLEOTIDE SEQUENCE [LARGE SCALE GENOMIC DNA]</scope>
    <source>
        <strain evidence="5">QLW-P1FAT50C-4</strain>
    </source>
</reference>
<comment type="similarity">
    <text evidence="1">Belongs to the AB hydrolase superfamily. AB hydrolase 2 family.</text>
</comment>
<evidence type="ECO:0000313" key="4">
    <source>
        <dbReference type="EMBL" id="ANI99944.1"/>
    </source>
</evidence>
<dbReference type="Gene3D" id="3.40.50.1820">
    <property type="entry name" value="alpha/beta hydrolase"/>
    <property type="match status" value="1"/>
</dbReference>
<dbReference type="SUPFAM" id="SSF53474">
    <property type="entry name" value="alpha/beta-Hydrolases"/>
    <property type="match status" value="1"/>
</dbReference>
<dbReference type="GO" id="GO:0016787">
    <property type="term" value="F:hydrolase activity"/>
    <property type="evidence" value="ECO:0007669"/>
    <property type="project" value="UniProtKB-KW"/>
</dbReference>
<keyword evidence="5" id="KW-1185">Reference proteome</keyword>
<dbReference type="InterPro" id="IPR003140">
    <property type="entry name" value="PLipase/COase/thioEstase"/>
</dbReference>
<dbReference type="Pfam" id="PF02230">
    <property type="entry name" value="Abhydrolase_2"/>
    <property type="match status" value="1"/>
</dbReference>
<proteinExistence type="inferred from homology"/>
<evidence type="ECO:0000313" key="5">
    <source>
        <dbReference type="Proteomes" id="UP000078463"/>
    </source>
</evidence>
<keyword evidence="2" id="KW-0378">Hydrolase</keyword>
<dbReference type="InterPro" id="IPR029058">
    <property type="entry name" value="AB_hydrolase_fold"/>
</dbReference>
<organism evidence="4 5">
    <name type="scientific">Polynucleobacter wuianus</name>
    <dbReference type="NCBI Taxonomy" id="1743168"/>
    <lineage>
        <taxon>Bacteria</taxon>
        <taxon>Pseudomonadati</taxon>
        <taxon>Pseudomonadota</taxon>
        <taxon>Betaproteobacteria</taxon>
        <taxon>Burkholderiales</taxon>
        <taxon>Burkholderiaceae</taxon>
        <taxon>Polynucleobacter</taxon>
    </lineage>
</organism>
<evidence type="ECO:0000256" key="1">
    <source>
        <dbReference type="ARBA" id="ARBA00006499"/>
    </source>
</evidence>
<name>A0A191UG03_9BURK</name>
<dbReference type="Proteomes" id="UP000078463">
    <property type="component" value="Chromosome"/>
</dbReference>
<dbReference type="EMBL" id="CP015922">
    <property type="protein sequence ID" value="ANI99944.1"/>
    <property type="molecule type" value="Genomic_DNA"/>
</dbReference>
<protein>
    <submittedName>
        <fullName evidence="4">Carboxylesterase</fullName>
    </submittedName>
</protein>
<feature type="domain" description="Phospholipase/carboxylesterase/thioesterase" evidence="3">
    <location>
        <begin position="12"/>
        <end position="217"/>
    </location>
</feature>
<gene>
    <name evidence="4" type="ORF">A8O14_07595</name>
</gene>
<dbReference type="RefSeq" id="WP_068948952.1">
    <property type="nucleotide sequence ID" value="NZ_CP015922.1"/>
</dbReference>
<dbReference type="PANTHER" id="PTHR10655:SF17">
    <property type="entry name" value="LYSOPHOSPHOLIPASE-LIKE PROTEIN 1"/>
    <property type="match status" value="1"/>
</dbReference>
<dbReference type="AlphaFoldDB" id="A0A191UG03"/>
<dbReference type="PANTHER" id="PTHR10655">
    <property type="entry name" value="LYSOPHOSPHOLIPASE-RELATED"/>
    <property type="match status" value="1"/>
</dbReference>